<dbReference type="EMBL" id="QXED01000015">
    <property type="protein sequence ID" value="RIV17798.1"/>
    <property type="molecule type" value="Genomic_DNA"/>
</dbReference>
<reference evidence="2 3" key="1">
    <citation type="submission" date="2018-08" db="EMBL/GenBank/DDBJ databases">
        <title>Fibrisoma montanum sp. nov., isolated from Danxia mountain soil.</title>
        <authorList>
            <person name="Huang Y."/>
        </authorList>
    </citation>
    <scope>NUCLEOTIDE SEQUENCE [LARGE SCALE GENOMIC DNA]</scope>
    <source>
        <strain evidence="2 3">HYT19</strain>
    </source>
</reference>
<comment type="caution">
    <text evidence="2">The sequence shown here is derived from an EMBL/GenBank/DDBJ whole genome shotgun (WGS) entry which is preliminary data.</text>
</comment>
<keyword evidence="1" id="KW-0812">Transmembrane</keyword>
<dbReference type="AlphaFoldDB" id="A0A418LWT7"/>
<protein>
    <submittedName>
        <fullName evidence="2">Uncharacterized protein</fullName>
    </submittedName>
</protein>
<keyword evidence="1" id="KW-0472">Membrane</keyword>
<name>A0A418LWT7_9BACT</name>
<accession>A0A418LWT7</accession>
<proteinExistence type="predicted"/>
<keyword evidence="3" id="KW-1185">Reference proteome</keyword>
<dbReference type="Proteomes" id="UP000283523">
    <property type="component" value="Unassembled WGS sequence"/>
</dbReference>
<dbReference type="OrthoDB" id="886712at2"/>
<keyword evidence="1" id="KW-1133">Transmembrane helix</keyword>
<evidence type="ECO:0000313" key="2">
    <source>
        <dbReference type="EMBL" id="RIV17798.1"/>
    </source>
</evidence>
<dbReference type="RefSeq" id="WP_119671530.1">
    <property type="nucleotide sequence ID" value="NZ_QXED01000015.1"/>
</dbReference>
<sequence length="104" mass="11866">MESNERINSEIDKTLRSLDGLERASPRPFFHTRVQARLEGRRSATAAKNWTFRPAWVVASLGLVFALNVSAVLMYQHQASTYEQQQTTETVADEWGIDPLSLDW</sequence>
<evidence type="ECO:0000256" key="1">
    <source>
        <dbReference type="SAM" id="Phobius"/>
    </source>
</evidence>
<organism evidence="2 3">
    <name type="scientific">Fibrisoma montanum</name>
    <dbReference type="NCBI Taxonomy" id="2305895"/>
    <lineage>
        <taxon>Bacteria</taxon>
        <taxon>Pseudomonadati</taxon>
        <taxon>Bacteroidota</taxon>
        <taxon>Cytophagia</taxon>
        <taxon>Cytophagales</taxon>
        <taxon>Spirosomataceae</taxon>
        <taxon>Fibrisoma</taxon>
    </lineage>
</organism>
<gene>
    <name evidence="2" type="ORF">DYU11_30430</name>
</gene>
<feature type="transmembrane region" description="Helical" evidence="1">
    <location>
        <begin position="55"/>
        <end position="75"/>
    </location>
</feature>
<evidence type="ECO:0000313" key="3">
    <source>
        <dbReference type="Proteomes" id="UP000283523"/>
    </source>
</evidence>